<protein>
    <recommendedName>
        <fullName evidence="1">TLDc domain-containing protein</fullName>
    </recommendedName>
</protein>
<proteinExistence type="predicted"/>
<reference evidence="2 3" key="1">
    <citation type="submission" date="2014-11" db="EMBL/GenBank/DDBJ databases">
        <authorList>
            <person name="Zhu J."/>
            <person name="Qi W."/>
            <person name="Song R."/>
        </authorList>
    </citation>
    <scope>NUCLEOTIDE SEQUENCE [LARGE SCALE GENOMIC DNA]</scope>
</reference>
<dbReference type="VEuPathDB" id="CryptoDB:Vbra_20727"/>
<dbReference type="Proteomes" id="UP000041254">
    <property type="component" value="Unassembled WGS sequence"/>
</dbReference>
<organism evidence="2 3">
    <name type="scientific">Vitrella brassicaformis (strain CCMP3155)</name>
    <dbReference type="NCBI Taxonomy" id="1169540"/>
    <lineage>
        <taxon>Eukaryota</taxon>
        <taxon>Sar</taxon>
        <taxon>Alveolata</taxon>
        <taxon>Colpodellida</taxon>
        <taxon>Vitrellaceae</taxon>
        <taxon>Vitrella</taxon>
    </lineage>
</organism>
<evidence type="ECO:0000313" key="3">
    <source>
        <dbReference type="Proteomes" id="UP000041254"/>
    </source>
</evidence>
<dbReference type="EMBL" id="CDMY01000286">
    <property type="protein sequence ID" value="CEL99675.1"/>
    <property type="molecule type" value="Genomic_DNA"/>
</dbReference>
<dbReference type="InterPro" id="IPR006571">
    <property type="entry name" value="TLDc_dom"/>
</dbReference>
<evidence type="ECO:0000313" key="2">
    <source>
        <dbReference type="EMBL" id="CEL99675.1"/>
    </source>
</evidence>
<dbReference type="AlphaFoldDB" id="A0A0G4EQZ1"/>
<keyword evidence="3" id="KW-1185">Reference proteome</keyword>
<feature type="domain" description="TLDc" evidence="1">
    <location>
        <begin position="19"/>
        <end position="93"/>
    </location>
</feature>
<dbReference type="PhylomeDB" id="A0A0G4EQZ1"/>
<dbReference type="Pfam" id="PF07534">
    <property type="entry name" value="TLD"/>
    <property type="match status" value="1"/>
</dbReference>
<name>A0A0G4EQZ1_VITBC</name>
<evidence type="ECO:0000259" key="1">
    <source>
        <dbReference type="Pfam" id="PF07534"/>
    </source>
</evidence>
<accession>A0A0G4EQZ1</accession>
<sequence length="283" mass="32280">MYDLLRPDVVRAPPPLQDGSSLVVTLKDAMRLRQWIETDDIQVREFRLLYRASRDGWKYDDCVARINGQARLVFLVRCKEEIVGAFTSERFELPSDPSSYLVQWGCCDMFKLRGSAARPFTGKLTIKGDERRIAIAGTEGRVSLAVDPQKYGKLCFCAGRLWLWRWHDYPLINPCRMLCQRHPYQQCDSDGLMIDPADESRTAYAIFRPGRDTEGVPSSPTMWRQHARTDTWGFPNIARYMMGGAWLGSCKDDTTDQGEPVRAVMPGGGPYFYCSEIEVLTVL</sequence>
<dbReference type="InParanoid" id="A0A0G4EQZ1"/>
<gene>
    <name evidence="2" type="ORF">Vbra_20727</name>
</gene>